<accession>A0A484G6N3</accession>
<dbReference type="AlphaFoldDB" id="A0A484G6N3"/>
<gene>
    <name evidence="1" type="ORF">Cob_v000149</name>
</gene>
<comment type="caution">
    <text evidence="1">The sequence shown here is derived from an EMBL/GenBank/DDBJ whole genome shotgun (WGS) entry which is preliminary data.</text>
</comment>
<organism evidence="1 2">
    <name type="scientific">Colletotrichum orbiculare (strain 104-T / ATCC 96160 / CBS 514.97 / LARS 414 / MAFF 240422)</name>
    <name type="common">Cucumber anthracnose fungus</name>
    <name type="synonym">Colletotrichum lagenarium</name>
    <dbReference type="NCBI Taxonomy" id="1213857"/>
    <lineage>
        <taxon>Eukaryota</taxon>
        <taxon>Fungi</taxon>
        <taxon>Dikarya</taxon>
        <taxon>Ascomycota</taxon>
        <taxon>Pezizomycotina</taxon>
        <taxon>Sordariomycetes</taxon>
        <taxon>Hypocreomycetidae</taxon>
        <taxon>Glomerellales</taxon>
        <taxon>Glomerellaceae</taxon>
        <taxon>Colletotrichum</taxon>
        <taxon>Colletotrichum orbiculare species complex</taxon>
    </lineage>
</organism>
<evidence type="ECO:0000313" key="1">
    <source>
        <dbReference type="EMBL" id="TDZ26326.1"/>
    </source>
</evidence>
<protein>
    <submittedName>
        <fullName evidence="1">Uncharacterized protein</fullName>
    </submittedName>
</protein>
<keyword evidence="2" id="KW-1185">Reference proteome</keyword>
<dbReference type="EMBL" id="AMCV02000001">
    <property type="protein sequence ID" value="TDZ26326.1"/>
    <property type="molecule type" value="Genomic_DNA"/>
</dbReference>
<evidence type="ECO:0000313" key="2">
    <source>
        <dbReference type="Proteomes" id="UP000014480"/>
    </source>
</evidence>
<sequence length="165" mass="18223">MNIPYLRKHAFRYFFAEVRPHQAVTLAGQSAVGRVGGNVGHFAYLLSSHHTLAMTAVASLSHRAPEIRRGRHPGMHARWVEAAAVAVKTQWARPSKTEPTCQGMKLRTGANQRKAKPGREIHDVLAQVVGILLLVFRIQNSTSFRGAFSSSFSYEENIALPTIPP</sequence>
<reference evidence="2" key="1">
    <citation type="journal article" date="2013" name="New Phytol.">
        <title>Comparative genomic and transcriptomic analyses reveal the hemibiotrophic stage shift of Colletotrichum fungi.</title>
        <authorList>
            <person name="Gan P."/>
            <person name="Ikeda K."/>
            <person name="Irieda H."/>
            <person name="Narusaka M."/>
            <person name="O'Connell R.J."/>
            <person name="Narusaka Y."/>
            <person name="Takano Y."/>
            <person name="Kubo Y."/>
            <person name="Shirasu K."/>
        </authorList>
    </citation>
    <scope>NUCLEOTIDE SEQUENCE [LARGE SCALE GENOMIC DNA]</scope>
    <source>
        <strain evidence="2">104-T / ATCC 96160 / CBS 514.97 / LARS 414 / MAFF 240422</strain>
    </source>
</reference>
<reference evidence="2" key="2">
    <citation type="journal article" date="2019" name="Mol. Plant Microbe Interact.">
        <title>Genome sequence resources for four phytopathogenic fungi from the Colletotrichum orbiculare species complex.</title>
        <authorList>
            <person name="Gan P."/>
            <person name="Tsushima A."/>
            <person name="Narusaka M."/>
            <person name="Narusaka Y."/>
            <person name="Takano Y."/>
            <person name="Kubo Y."/>
            <person name="Shirasu K."/>
        </authorList>
    </citation>
    <scope>GENOME REANNOTATION</scope>
    <source>
        <strain evidence="2">104-T / ATCC 96160 / CBS 514.97 / LARS 414 / MAFF 240422</strain>
    </source>
</reference>
<name>A0A484G6N3_COLOR</name>
<dbReference type="Proteomes" id="UP000014480">
    <property type="component" value="Unassembled WGS sequence"/>
</dbReference>
<proteinExistence type="predicted"/>